<organism evidence="10 11">
    <name type="scientific">Limibacillus halophilus</name>
    <dbReference type="NCBI Taxonomy" id="1579333"/>
    <lineage>
        <taxon>Bacteria</taxon>
        <taxon>Pseudomonadati</taxon>
        <taxon>Pseudomonadota</taxon>
        <taxon>Alphaproteobacteria</taxon>
        <taxon>Rhodospirillales</taxon>
        <taxon>Rhodovibrionaceae</taxon>
        <taxon>Limibacillus</taxon>
    </lineage>
</organism>
<dbReference type="Pfam" id="PF07690">
    <property type="entry name" value="MFS_1"/>
    <property type="match status" value="1"/>
</dbReference>
<protein>
    <recommendedName>
        <fullName evidence="8">Bcr/CflA family efflux transporter</fullName>
    </recommendedName>
</protein>
<evidence type="ECO:0000256" key="7">
    <source>
        <dbReference type="ARBA" id="ARBA00023136"/>
    </source>
</evidence>
<dbReference type="GO" id="GO:1990961">
    <property type="term" value="P:xenobiotic detoxification by transmembrane export across the plasma membrane"/>
    <property type="evidence" value="ECO:0007669"/>
    <property type="project" value="InterPro"/>
</dbReference>
<dbReference type="SUPFAM" id="SSF103473">
    <property type="entry name" value="MFS general substrate transporter"/>
    <property type="match status" value="1"/>
</dbReference>
<dbReference type="RefSeq" id="WP_183417220.1">
    <property type="nucleotide sequence ID" value="NZ_JACHXA010000008.1"/>
</dbReference>
<keyword evidence="6 8" id="KW-1133">Transmembrane helix</keyword>
<comment type="similarity">
    <text evidence="2 8">Belongs to the major facilitator superfamily. Bcr/CmlA family.</text>
</comment>
<comment type="caution">
    <text evidence="10">The sequence shown here is derived from an EMBL/GenBank/DDBJ whole genome shotgun (WGS) entry which is preliminary data.</text>
</comment>
<keyword evidence="7 8" id="KW-0472">Membrane</keyword>
<dbReference type="InterPro" id="IPR020846">
    <property type="entry name" value="MFS_dom"/>
</dbReference>
<evidence type="ECO:0000256" key="3">
    <source>
        <dbReference type="ARBA" id="ARBA00022448"/>
    </source>
</evidence>
<evidence type="ECO:0000259" key="9">
    <source>
        <dbReference type="PROSITE" id="PS50850"/>
    </source>
</evidence>
<dbReference type="GO" id="GO:0042910">
    <property type="term" value="F:xenobiotic transmembrane transporter activity"/>
    <property type="evidence" value="ECO:0007669"/>
    <property type="project" value="InterPro"/>
</dbReference>
<evidence type="ECO:0000256" key="1">
    <source>
        <dbReference type="ARBA" id="ARBA00004651"/>
    </source>
</evidence>
<evidence type="ECO:0000313" key="10">
    <source>
        <dbReference type="EMBL" id="MBB3066401.1"/>
    </source>
</evidence>
<dbReference type="InterPro" id="IPR036259">
    <property type="entry name" value="MFS_trans_sf"/>
</dbReference>
<accession>A0A839SUE4</accession>
<evidence type="ECO:0000313" key="11">
    <source>
        <dbReference type="Proteomes" id="UP000581135"/>
    </source>
</evidence>
<feature type="transmembrane region" description="Helical" evidence="8">
    <location>
        <begin position="287"/>
        <end position="308"/>
    </location>
</feature>
<proteinExistence type="inferred from homology"/>
<evidence type="ECO:0000256" key="5">
    <source>
        <dbReference type="ARBA" id="ARBA00022692"/>
    </source>
</evidence>
<keyword evidence="3 8" id="KW-0813">Transport</keyword>
<dbReference type="EMBL" id="JACHXA010000008">
    <property type="protein sequence ID" value="MBB3066401.1"/>
    <property type="molecule type" value="Genomic_DNA"/>
</dbReference>
<gene>
    <name evidence="10" type="ORF">FHR98_002707</name>
</gene>
<feature type="transmembrane region" description="Helical" evidence="8">
    <location>
        <begin position="221"/>
        <end position="246"/>
    </location>
</feature>
<feature type="transmembrane region" description="Helical" evidence="8">
    <location>
        <begin position="108"/>
        <end position="129"/>
    </location>
</feature>
<dbReference type="CDD" id="cd17320">
    <property type="entry name" value="MFS_MdfA_MDR_like"/>
    <property type="match status" value="1"/>
</dbReference>
<feature type="transmembrane region" description="Helical" evidence="8">
    <location>
        <begin position="378"/>
        <end position="397"/>
    </location>
</feature>
<feature type="transmembrane region" description="Helical" evidence="8">
    <location>
        <begin position="314"/>
        <end position="339"/>
    </location>
</feature>
<evidence type="ECO:0000256" key="6">
    <source>
        <dbReference type="ARBA" id="ARBA00022989"/>
    </source>
</evidence>
<evidence type="ECO:0000256" key="8">
    <source>
        <dbReference type="RuleBase" id="RU365088"/>
    </source>
</evidence>
<feature type="transmembrane region" description="Helical" evidence="8">
    <location>
        <begin position="252"/>
        <end position="275"/>
    </location>
</feature>
<sequence>MSDSQSKSGGRSQGATLAIVLTALVSVGPISTDLYLPSLPSMRFDLAASEGQAQLTLSAFLVGFALAQLFQGPLSDRFGRKPVMLGGLLVYVLASMACVFAPTIELLIMGRVLQALGACVGPVVGRAIVRDVYGPNDAARVLSYIASAMALAPAVGPLIGGAVQEFLGWRANFYAMLIYGVIAVGLLLWLVPETNRYKDPDATRPGAILRNYRALLRERRYLGYVWVTAAVFGGLFAFISGSSFIIIETLGYSPFAFGLCFLVFVTGFMTGSLLSGRFSRRFGVDRLILIGTSLGLAAGTAGAVFALAGVLNLWVILVPIFPFMVGCGMVLPNAFAGAIGPYPRMAGAASALLGFLQMVVGAASGVAVGQLADGTARPMMVMIFLGALLGFWARVVLLRGPSEPKDVTSG</sequence>
<dbReference type="InterPro" id="IPR011701">
    <property type="entry name" value="MFS"/>
</dbReference>
<feature type="domain" description="Major facilitator superfamily (MFS) profile" evidence="9">
    <location>
        <begin position="17"/>
        <end position="404"/>
    </location>
</feature>
<feature type="transmembrane region" description="Helical" evidence="8">
    <location>
        <begin position="82"/>
        <end position="102"/>
    </location>
</feature>
<keyword evidence="8" id="KW-0997">Cell inner membrane</keyword>
<evidence type="ECO:0000256" key="2">
    <source>
        <dbReference type="ARBA" id="ARBA00006236"/>
    </source>
</evidence>
<keyword evidence="11" id="KW-1185">Reference proteome</keyword>
<feature type="transmembrane region" description="Helical" evidence="8">
    <location>
        <begin position="12"/>
        <end position="31"/>
    </location>
</feature>
<keyword evidence="5 8" id="KW-0812">Transmembrane</keyword>
<dbReference type="NCBIfam" id="TIGR00710">
    <property type="entry name" value="efflux_Bcr_CflA"/>
    <property type="match status" value="1"/>
</dbReference>
<feature type="transmembrane region" description="Helical" evidence="8">
    <location>
        <begin position="51"/>
        <end position="70"/>
    </location>
</feature>
<keyword evidence="4" id="KW-1003">Cell membrane</keyword>
<dbReference type="GO" id="GO:0005886">
    <property type="term" value="C:plasma membrane"/>
    <property type="evidence" value="ECO:0007669"/>
    <property type="project" value="UniProtKB-SubCell"/>
</dbReference>
<evidence type="ECO:0000256" key="4">
    <source>
        <dbReference type="ARBA" id="ARBA00022475"/>
    </source>
</evidence>
<dbReference type="PANTHER" id="PTHR23502">
    <property type="entry name" value="MAJOR FACILITATOR SUPERFAMILY"/>
    <property type="match status" value="1"/>
</dbReference>
<dbReference type="PANTHER" id="PTHR23502:SF132">
    <property type="entry name" value="POLYAMINE TRANSPORTER 2-RELATED"/>
    <property type="match status" value="1"/>
</dbReference>
<dbReference type="Proteomes" id="UP000581135">
    <property type="component" value="Unassembled WGS sequence"/>
</dbReference>
<feature type="transmembrane region" description="Helical" evidence="8">
    <location>
        <begin position="141"/>
        <end position="159"/>
    </location>
</feature>
<feature type="transmembrane region" description="Helical" evidence="8">
    <location>
        <begin position="171"/>
        <end position="191"/>
    </location>
</feature>
<dbReference type="PRINTS" id="PR01036">
    <property type="entry name" value="TCRTETB"/>
</dbReference>
<dbReference type="FunFam" id="1.20.1720.10:FF:000005">
    <property type="entry name" value="Bcr/CflA family efflux transporter"/>
    <property type="match status" value="1"/>
</dbReference>
<dbReference type="InterPro" id="IPR004812">
    <property type="entry name" value="Efflux_drug-R_Bcr/CmlA"/>
</dbReference>
<comment type="subcellular location">
    <subcellularLocation>
        <location evidence="8">Cell inner membrane</location>
        <topology evidence="8">Multi-pass membrane protein</topology>
    </subcellularLocation>
    <subcellularLocation>
        <location evidence="1">Cell membrane</location>
        <topology evidence="1">Multi-pass membrane protein</topology>
    </subcellularLocation>
</comment>
<dbReference type="AlphaFoldDB" id="A0A839SUE4"/>
<dbReference type="PROSITE" id="PS50850">
    <property type="entry name" value="MFS"/>
    <property type="match status" value="1"/>
</dbReference>
<name>A0A839SUE4_9PROT</name>
<dbReference type="Gene3D" id="1.20.1720.10">
    <property type="entry name" value="Multidrug resistance protein D"/>
    <property type="match status" value="1"/>
</dbReference>
<reference evidence="10 11" key="1">
    <citation type="submission" date="2020-08" db="EMBL/GenBank/DDBJ databases">
        <title>Genomic Encyclopedia of Type Strains, Phase III (KMG-III): the genomes of soil and plant-associated and newly described type strains.</title>
        <authorList>
            <person name="Whitman W."/>
        </authorList>
    </citation>
    <scope>NUCLEOTIDE SEQUENCE [LARGE SCALE GENOMIC DNA]</scope>
    <source>
        <strain evidence="10 11">CECT 8803</strain>
    </source>
</reference>
<feature type="transmembrane region" description="Helical" evidence="8">
    <location>
        <begin position="351"/>
        <end position="372"/>
    </location>
</feature>